<comment type="caution">
    <text evidence="1">The sequence shown here is derived from an EMBL/GenBank/DDBJ whole genome shotgun (WGS) entry which is preliminary data.</text>
</comment>
<dbReference type="RefSeq" id="WP_187301999.1">
    <property type="nucleotide sequence ID" value="NZ_JACRYT010000002.1"/>
</dbReference>
<protein>
    <submittedName>
        <fullName evidence="1">Uncharacterized protein</fullName>
    </submittedName>
</protein>
<proteinExistence type="predicted"/>
<dbReference type="Proteomes" id="UP000602647">
    <property type="component" value="Unassembled WGS sequence"/>
</dbReference>
<accession>A0A923SR12</accession>
<evidence type="ECO:0000313" key="2">
    <source>
        <dbReference type="Proteomes" id="UP000602647"/>
    </source>
</evidence>
<sequence>MLGRAWFCMKSGCGGGYARTLAMILKKELRDLVKIFHIRGALGVFSRKSGRETAVWEVFLEKKAVFLSFLAICSRAAALDGKIEGFVRAVYAAPFFWHCKALRIMIKL</sequence>
<evidence type="ECO:0000313" key="1">
    <source>
        <dbReference type="EMBL" id="MBC6678824.1"/>
    </source>
</evidence>
<reference evidence="1" key="1">
    <citation type="submission" date="2020-08" db="EMBL/GenBank/DDBJ databases">
        <title>Genome public.</title>
        <authorList>
            <person name="Liu C."/>
            <person name="Sun Q."/>
        </authorList>
    </citation>
    <scope>NUCLEOTIDE SEQUENCE</scope>
    <source>
        <strain evidence="1">BX12</strain>
    </source>
</reference>
<organism evidence="1 2">
    <name type="scientific">Zhenpiania hominis</name>
    <dbReference type="NCBI Taxonomy" id="2763644"/>
    <lineage>
        <taxon>Bacteria</taxon>
        <taxon>Bacillati</taxon>
        <taxon>Bacillota</taxon>
        <taxon>Clostridia</taxon>
        <taxon>Peptostreptococcales</taxon>
        <taxon>Anaerovoracaceae</taxon>
        <taxon>Zhenpiania</taxon>
    </lineage>
</organism>
<dbReference type="EMBL" id="JACRYT010000002">
    <property type="protein sequence ID" value="MBC6678824.1"/>
    <property type="molecule type" value="Genomic_DNA"/>
</dbReference>
<keyword evidence="2" id="KW-1185">Reference proteome</keyword>
<gene>
    <name evidence="1" type="ORF">H9L42_03160</name>
</gene>
<name>A0A923SR12_9FIRM</name>
<dbReference type="AlphaFoldDB" id="A0A923SR12"/>